<dbReference type="RefSeq" id="WP_100375836.1">
    <property type="nucleotide sequence ID" value="NZ_PGFD01000001.1"/>
</dbReference>
<dbReference type="EMBL" id="PGFD01000001">
    <property type="protein sequence ID" value="PJJ67105.1"/>
    <property type="molecule type" value="Genomic_DNA"/>
</dbReference>
<dbReference type="InterPro" id="IPR019292">
    <property type="entry name" value="McrC"/>
</dbReference>
<proteinExistence type="predicted"/>
<keyword evidence="2" id="KW-1185">Reference proteome</keyword>
<reference evidence="1 2" key="1">
    <citation type="submission" date="2017-11" db="EMBL/GenBank/DDBJ databases">
        <title>Genomic Encyclopedia of Archaeal and Bacterial Type Strains, Phase II (KMG-II): From Individual Species to Whole Genera.</title>
        <authorList>
            <person name="Goeker M."/>
        </authorList>
    </citation>
    <scope>NUCLEOTIDE SEQUENCE [LARGE SCALE GENOMIC DNA]</scope>
    <source>
        <strain evidence="1 2">DSM 27617</strain>
    </source>
</reference>
<name>A0A2M9C8D4_9FLAO</name>
<dbReference type="AlphaFoldDB" id="A0A2M9C8D4"/>
<gene>
    <name evidence="1" type="ORF">CLV73_1102</name>
</gene>
<accession>A0A2M9C8D4</accession>
<organism evidence="1 2">
    <name type="scientific">Chryseobacterium geocarposphaerae</name>
    <dbReference type="NCBI Taxonomy" id="1416776"/>
    <lineage>
        <taxon>Bacteria</taxon>
        <taxon>Pseudomonadati</taxon>
        <taxon>Bacteroidota</taxon>
        <taxon>Flavobacteriia</taxon>
        <taxon>Flavobacteriales</taxon>
        <taxon>Weeksellaceae</taxon>
        <taxon>Chryseobacterium group</taxon>
        <taxon>Chryseobacterium</taxon>
    </lineage>
</organism>
<evidence type="ECO:0000313" key="2">
    <source>
        <dbReference type="Proteomes" id="UP000228740"/>
    </source>
</evidence>
<dbReference type="OrthoDB" id="828100at2"/>
<dbReference type="Proteomes" id="UP000228740">
    <property type="component" value="Unassembled WGS sequence"/>
</dbReference>
<dbReference type="Pfam" id="PF10117">
    <property type="entry name" value="McrBC"/>
    <property type="match status" value="1"/>
</dbReference>
<sequence>MNSILPKIIQLYEHWNHSEEFLEIEESLYFKKDSTSSIFYYENRLENNIKKCFLKANYYIGIGAISPNHYIFISPKVNNKLLECIQNHLDDESVDYAPNAKIKSEEEVKSLPEVDVLQMLSEIVKLPDATKEISNLLDIDWTVPEIEIEHLENDYLSPFLVIQFLHLMKVIVKKGLKKSYYTVEENLNSRIKGKILVPQTIRQNLFKNKLTSTYCRYQEFGYNSIENRFLKKVLEFAKNYINHNMELLSFSVPEIKHDLNFISSAFQLIPSLDNSAEIKKIKHNEFYKEYQDAIQIGELVLKNFSFSITNSTQLKRKTPPYWIDMSRLFELYAYKRLIDLSDFNKIKYHWKTFGNEVDFIGFYKKIKKEEFSPIIIDAKYKLHYEHSKEHQDMRQVAGYARLKEVYNYFSDQINNSDIIDCLIIYPTINKEAELKISEIKAYQNIYKMGLYLPIRSLK</sequence>
<protein>
    <submittedName>
        <fullName evidence="1">McrBC 5-methylcytosine restriction system component</fullName>
    </submittedName>
</protein>
<evidence type="ECO:0000313" key="1">
    <source>
        <dbReference type="EMBL" id="PJJ67105.1"/>
    </source>
</evidence>
<comment type="caution">
    <text evidence="1">The sequence shown here is derived from an EMBL/GenBank/DDBJ whole genome shotgun (WGS) entry which is preliminary data.</text>
</comment>